<gene>
    <name evidence="1" type="ORF">VNO77_44352</name>
</gene>
<dbReference type="EMBL" id="JAYMYQ010000011">
    <property type="protein sequence ID" value="KAK7306413.1"/>
    <property type="molecule type" value="Genomic_DNA"/>
</dbReference>
<organism evidence="1 2">
    <name type="scientific">Canavalia gladiata</name>
    <name type="common">Sword bean</name>
    <name type="synonym">Dolichos gladiatus</name>
    <dbReference type="NCBI Taxonomy" id="3824"/>
    <lineage>
        <taxon>Eukaryota</taxon>
        <taxon>Viridiplantae</taxon>
        <taxon>Streptophyta</taxon>
        <taxon>Embryophyta</taxon>
        <taxon>Tracheophyta</taxon>
        <taxon>Spermatophyta</taxon>
        <taxon>Magnoliopsida</taxon>
        <taxon>eudicotyledons</taxon>
        <taxon>Gunneridae</taxon>
        <taxon>Pentapetalae</taxon>
        <taxon>rosids</taxon>
        <taxon>fabids</taxon>
        <taxon>Fabales</taxon>
        <taxon>Fabaceae</taxon>
        <taxon>Papilionoideae</taxon>
        <taxon>50 kb inversion clade</taxon>
        <taxon>NPAAA clade</taxon>
        <taxon>indigoferoid/millettioid clade</taxon>
        <taxon>Phaseoleae</taxon>
        <taxon>Canavalia</taxon>
    </lineage>
</organism>
<comment type="caution">
    <text evidence="1">The sequence shown here is derived from an EMBL/GenBank/DDBJ whole genome shotgun (WGS) entry which is preliminary data.</text>
</comment>
<reference evidence="1 2" key="1">
    <citation type="submission" date="2024-01" db="EMBL/GenBank/DDBJ databases">
        <title>The genomes of 5 underutilized Papilionoideae crops provide insights into root nodulation and disease resistanc.</title>
        <authorList>
            <person name="Jiang F."/>
        </authorList>
    </citation>
    <scope>NUCLEOTIDE SEQUENCE [LARGE SCALE GENOMIC DNA]</scope>
    <source>
        <strain evidence="1">LVBAO_FW01</strain>
        <tissue evidence="1">Leaves</tissue>
    </source>
</reference>
<keyword evidence="2" id="KW-1185">Reference proteome</keyword>
<evidence type="ECO:0000313" key="2">
    <source>
        <dbReference type="Proteomes" id="UP001367508"/>
    </source>
</evidence>
<dbReference type="Proteomes" id="UP001367508">
    <property type="component" value="Unassembled WGS sequence"/>
</dbReference>
<evidence type="ECO:0000313" key="1">
    <source>
        <dbReference type="EMBL" id="KAK7306413.1"/>
    </source>
</evidence>
<sequence length="70" mass="7856">MNTFEWSVITVTHSARRTDPCEGLLIWQNTGQETIDLTLPANQFGLRLQCHHKSTLVPLGPKNVPNDVSK</sequence>
<proteinExistence type="predicted"/>
<name>A0AAN9JWX3_CANGL</name>
<accession>A0AAN9JWX3</accession>
<protein>
    <submittedName>
        <fullName evidence="1">Uncharacterized protein</fullName>
    </submittedName>
</protein>
<dbReference type="AlphaFoldDB" id="A0AAN9JWX3"/>